<protein>
    <submittedName>
        <fullName evidence="2">Uncharacterized protein</fullName>
    </submittedName>
</protein>
<feature type="region of interest" description="Disordered" evidence="1">
    <location>
        <begin position="1"/>
        <end position="22"/>
    </location>
</feature>
<evidence type="ECO:0000313" key="2">
    <source>
        <dbReference type="EMBL" id="GKV24941.1"/>
    </source>
</evidence>
<dbReference type="Proteomes" id="UP001054252">
    <property type="component" value="Unassembled WGS sequence"/>
</dbReference>
<organism evidence="2 3">
    <name type="scientific">Rubroshorea leprosula</name>
    <dbReference type="NCBI Taxonomy" id="152421"/>
    <lineage>
        <taxon>Eukaryota</taxon>
        <taxon>Viridiplantae</taxon>
        <taxon>Streptophyta</taxon>
        <taxon>Embryophyta</taxon>
        <taxon>Tracheophyta</taxon>
        <taxon>Spermatophyta</taxon>
        <taxon>Magnoliopsida</taxon>
        <taxon>eudicotyledons</taxon>
        <taxon>Gunneridae</taxon>
        <taxon>Pentapetalae</taxon>
        <taxon>rosids</taxon>
        <taxon>malvids</taxon>
        <taxon>Malvales</taxon>
        <taxon>Dipterocarpaceae</taxon>
        <taxon>Rubroshorea</taxon>
    </lineage>
</organism>
<keyword evidence="3" id="KW-1185">Reference proteome</keyword>
<reference evidence="2 3" key="1">
    <citation type="journal article" date="2021" name="Commun. Biol.">
        <title>The genome of Shorea leprosula (Dipterocarpaceae) highlights the ecological relevance of drought in aseasonal tropical rainforests.</title>
        <authorList>
            <person name="Ng K.K.S."/>
            <person name="Kobayashi M.J."/>
            <person name="Fawcett J.A."/>
            <person name="Hatakeyama M."/>
            <person name="Paape T."/>
            <person name="Ng C.H."/>
            <person name="Ang C.C."/>
            <person name="Tnah L.H."/>
            <person name="Lee C.T."/>
            <person name="Nishiyama T."/>
            <person name="Sese J."/>
            <person name="O'Brien M.J."/>
            <person name="Copetti D."/>
            <person name="Mohd Noor M.I."/>
            <person name="Ong R.C."/>
            <person name="Putra M."/>
            <person name="Sireger I.Z."/>
            <person name="Indrioko S."/>
            <person name="Kosugi Y."/>
            <person name="Izuno A."/>
            <person name="Isagi Y."/>
            <person name="Lee S.L."/>
            <person name="Shimizu K.K."/>
        </authorList>
    </citation>
    <scope>NUCLEOTIDE SEQUENCE [LARGE SCALE GENOMIC DNA]</scope>
    <source>
        <strain evidence="2">214</strain>
    </source>
</reference>
<gene>
    <name evidence="2" type="ORF">SLEP1_g34478</name>
</gene>
<dbReference type="AlphaFoldDB" id="A0AAV5KKD4"/>
<proteinExistence type="predicted"/>
<name>A0AAV5KKD4_9ROSI</name>
<comment type="caution">
    <text evidence="2">The sequence shown here is derived from an EMBL/GenBank/DDBJ whole genome shotgun (WGS) entry which is preliminary data.</text>
</comment>
<accession>A0AAV5KKD4</accession>
<evidence type="ECO:0000313" key="3">
    <source>
        <dbReference type="Proteomes" id="UP001054252"/>
    </source>
</evidence>
<dbReference type="EMBL" id="BPVZ01000067">
    <property type="protein sequence ID" value="GKV24941.1"/>
    <property type="molecule type" value="Genomic_DNA"/>
</dbReference>
<evidence type="ECO:0000256" key="1">
    <source>
        <dbReference type="SAM" id="MobiDB-lite"/>
    </source>
</evidence>
<sequence>MTEEKQGKNEVPQPRSSSKFKKALGGVFVNLRLQEGRN</sequence>